<protein>
    <submittedName>
        <fullName evidence="2">Uncharacterized protein</fullName>
    </submittedName>
</protein>
<reference evidence="2" key="1">
    <citation type="submission" date="2021-07" db="EMBL/GenBank/DDBJ databases">
        <title>Draft genome of Mortierella alpina, strain LL118, isolated from an aspen leaf litter sample.</title>
        <authorList>
            <person name="Yang S."/>
            <person name="Vinatzer B.A."/>
        </authorList>
    </citation>
    <scope>NUCLEOTIDE SEQUENCE</scope>
    <source>
        <strain evidence="2">LL118</strain>
    </source>
</reference>
<gene>
    <name evidence="2" type="ORF">KVV02_008091</name>
</gene>
<organism evidence="2 3">
    <name type="scientific">Mortierella alpina</name>
    <name type="common">Oleaginous fungus</name>
    <name type="synonym">Mortierella renispora</name>
    <dbReference type="NCBI Taxonomy" id="64518"/>
    <lineage>
        <taxon>Eukaryota</taxon>
        <taxon>Fungi</taxon>
        <taxon>Fungi incertae sedis</taxon>
        <taxon>Mucoromycota</taxon>
        <taxon>Mortierellomycotina</taxon>
        <taxon>Mortierellomycetes</taxon>
        <taxon>Mortierellales</taxon>
        <taxon>Mortierellaceae</taxon>
        <taxon>Mortierella</taxon>
    </lineage>
</organism>
<feature type="compositionally biased region" description="Low complexity" evidence="1">
    <location>
        <begin position="195"/>
        <end position="205"/>
    </location>
</feature>
<feature type="region of interest" description="Disordered" evidence="1">
    <location>
        <begin position="185"/>
        <end position="211"/>
    </location>
</feature>
<sequence>MTSLQPAHLSVTMNASRSSYVEYGTGNMLNIDAGTIKRKIDSNEYDDEILQEAQPNGKRTCSVTPHANQFATFGKQTVGPQTPNGQEQAHSAWPSSQQSNPSPLLRTAVTTGAQNSMMPTLNGFAAMHHGYQTPESAPPSVTPSPLDSAFSASMDMDMESTSGPAMFQNTNHTTSQVISAMAAPGGLLPSALPGQAQQQQQQQPQEKSPYVPVHGRSMEIPSYARVPLNEVRQYRDQRWSSCIYGADTRIGQGMMI</sequence>
<feature type="region of interest" description="Disordered" evidence="1">
    <location>
        <begin position="74"/>
        <end position="104"/>
    </location>
</feature>
<evidence type="ECO:0000313" key="3">
    <source>
        <dbReference type="Proteomes" id="UP000717515"/>
    </source>
</evidence>
<proteinExistence type="predicted"/>
<comment type="caution">
    <text evidence="2">The sequence shown here is derived from an EMBL/GenBank/DDBJ whole genome shotgun (WGS) entry which is preliminary data.</text>
</comment>
<name>A0A9P8A1K6_MORAP</name>
<feature type="compositionally biased region" description="Low complexity" evidence="1">
    <location>
        <begin position="94"/>
        <end position="103"/>
    </location>
</feature>
<dbReference type="Proteomes" id="UP000717515">
    <property type="component" value="Unassembled WGS sequence"/>
</dbReference>
<feature type="region of interest" description="Disordered" evidence="1">
    <location>
        <begin position="129"/>
        <end position="151"/>
    </location>
</feature>
<evidence type="ECO:0000313" key="2">
    <source>
        <dbReference type="EMBL" id="KAG9323023.1"/>
    </source>
</evidence>
<dbReference type="AlphaFoldDB" id="A0A9P8A1K6"/>
<accession>A0A9P8A1K6</accession>
<evidence type="ECO:0000256" key="1">
    <source>
        <dbReference type="SAM" id="MobiDB-lite"/>
    </source>
</evidence>
<feature type="compositionally biased region" description="Polar residues" evidence="1">
    <location>
        <begin position="74"/>
        <end position="89"/>
    </location>
</feature>
<dbReference type="EMBL" id="JAIFTL010000119">
    <property type="protein sequence ID" value="KAG9323023.1"/>
    <property type="molecule type" value="Genomic_DNA"/>
</dbReference>